<keyword evidence="3" id="KW-0472">Membrane</keyword>
<feature type="domain" description="GGDEF" evidence="4">
    <location>
        <begin position="449"/>
        <end position="529"/>
    </location>
</feature>
<dbReference type="NCBIfam" id="TIGR00254">
    <property type="entry name" value="GGDEF"/>
    <property type="match status" value="1"/>
</dbReference>
<comment type="catalytic activity">
    <reaction evidence="2">
        <text>2 GTP = 3',3'-c-di-GMP + 2 diphosphate</text>
        <dbReference type="Rhea" id="RHEA:24898"/>
        <dbReference type="ChEBI" id="CHEBI:33019"/>
        <dbReference type="ChEBI" id="CHEBI:37565"/>
        <dbReference type="ChEBI" id="CHEBI:58805"/>
        <dbReference type="EC" id="2.7.7.65"/>
    </reaction>
</comment>
<dbReference type="Proteomes" id="UP000004605">
    <property type="component" value="Unassembled WGS sequence"/>
</dbReference>
<name>F9S7A3_9VIBR</name>
<dbReference type="InterPro" id="IPR029787">
    <property type="entry name" value="Nucleotide_cyclase"/>
</dbReference>
<keyword evidence="3" id="KW-0812">Transmembrane</keyword>
<organism evidence="5 6">
    <name type="scientific">Vibrio ichthyoenteri ATCC 700023</name>
    <dbReference type="NCBI Taxonomy" id="870968"/>
    <lineage>
        <taxon>Bacteria</taxon>
        <taxon>Pseudomonadati</taxon>
        <taxon>Pseudomonadota</taxon>
        <taxon>Gammaproteobacteria</taxon>
        <taxon>Vibrionales</taxon>
        <taxon>Vibrionaceae</taxon>
        <taxon>Vibrio</taxon>
    </lineage>
</organism>
<dbReference type="PANTHER" id="PTHR45138">
    <property type="entry name" value="REGULATORY COMPONENTS OF SENSORY TRANSDUCTION SYSTEM"/>
    <property type="match status" value="1"/>
</dbReference>
<dbReference type="InterPro" id="IPR050469">
    <property type="entry name" value="Diguanylate_Cyclase"/>
</dbReference>
<dbReference type="Pfam" id="PF00990">
    <property type="entry name" value="GGDEF"/>
    <property type="match status" value="1"/>
</dbReference>
<sequence length="529" mass="61476">LDRSHLEPDIVAVGIQKILKSKVDFTLLDYAYLNIILHNLSLYSEELWINEAMGTVPQEIVQIEWMGLLLEAELALHIWHSSDKRIGYLLLEELLTNTELKTHAFLLPRLLNWAGSMALAENEIIDAQKYLLRSIYLSGRYNEHLSQSKSHYNLGKMYLIMGQGQQALNHIQSARHLYSQLPNPDHSIQQLYWYNESVIQGQIGNITAAKSADLQAHKYFELSNKTLRYQILDIRSKINIALLNKEYSHAGTLLEQCIFLSQQEQLTYNLGRCYLKQSKLEVAQYNYPDALKAIDQSIHNFRLNDKSYPIFKSMKYKAKILELSGDYKFAYELAKQVYLSEKNQMLSKLHNLTHAQEILDLLLQRDQLSINNQEKILALTKKQRYLAYAKWFGMIAILLIVLMSVRTYLIKRENRSLVIRSGVDQLTGLYNRHYYYLQLSKGENISLHNEYYLALLDIDYFKLINDTYGHMVGDEVLKKLAEAVQSKLHAKELFVRWGGEEFLLLIRADGRAIQRLENIRKIIASSPLQ</sequence>
<evidence type="ECO:0000256" key="2">
    <source>
        <dbReference type="ARBA" id="ARBA00034247"/>
    </source>
</evidence>
<evidence type="ECO:0000259" key="4">
    <source>
        <dbReference type="PROSITE" id="PS50887"/>
    </source>
</evidence>
<evidence type="ECO:0000313" key="5">
    <source>
        <dbReference type="EMBL" id="EGU31606.1"/>
    </source>
</evidence>
<protein>
    <recommendedName>
        <fullName evidence="1">diguanylate cyclase</fullName>
        <ecNumber evidence="1">2.7.7.65</ecNumber>
    </recommendedName>
</protein>
<dbReference type="EC" id="2.7.7.65" evidence="1"/>
<dbReference type="OrthoDB" id="6191081at2"/>
<evidence type="ECO:0000256" key="1">
    <source>
        <dbReference type="ARBA" id="ARBA00012528"/>
    </source>
</evidence>
<dbReference type="GO" id="GO:0052621">
    <property type="term" value="F:diguanylate cyclase activity"/>
    <property type="evidence" value="ECO:0007669"/>
    <property type="project" value="UniProtKB-EC"/>
</dbReference>
<keyword evidence="3" id="KW-1133">Transmembrane helix</keyword>
<feature type="transmembrane region" description="Helical" evidence="3">
    <location>
        <begin position="385"/>
        <end position="405"/>
    </location>
</feature>
<dbReference type="SUPFAM" id="SSF48452">
    <property type="entry name" value="TPR-like"/>
    <property type="match status" value="1"/>
</dbReference>
<reference evidence="5 6" key="1">
    <citation type="journal article" date="2012" name="Int. J. Syst. Evol. Microbiol.">
        <title>Vibrio caribbeanicus sp. nov., isolated from the marine sponge Scleritoderma cyanea.</title>
        <authorList>
            <person name="Hoffmann M."/>
            <person name="Monday S.R."/>
            <person name="Allard M.W."/>
            <person name="Strain E.A."/>
            <person name="Whittaker P."/>
            <person name="Naum M."/>
            <person name="McCarthy P.J."/>
            <person name="Lopez J.V."/>
            <person name="Fischer M."/>
            <person name="Brown E.W."/>
        </authorList>
    </citation>
    <scope>NUCLEOTIDE SEQUENCE [LARGE SCALE GENOMIC DNA]</scope>
    <source>
        <strain evidence="5 6">ATCC 700023</strain>
    </source>
</reference>
<dbReference type="EMBL" id="AFWF01000287">
    <property type="protein sequence ID" value="EGU31606.1"/>
    <property type="molecule type" value="Genomic_DNA"/>
</dbReference>
<feature type="non-terminal residue" evidence="5">
    <location>
        <position position="1"/>
    </location>
</feature>
<comment type="caution">
    <text evidence="5">The sequence shown here is derived from an EMBL/GenBank/DDBJ whole genome shotgun (WGS) entry which is preliminary data.</text>
</comment>
<dbReference type="InterPro" id="IPR043128">
    <property type="entry name" value="Rev_trsase/Diguanyl_cyclase"/>
</dbReference>
<dbReference type="PANTHER" id="PTHR45138:SF9">
    <property type="entry name" value="DIGUANYLATE CYCLASE DGCM-RELATED"/>
    <property type="match status" value="1"/>
</dbReference>
<dbReference type="RefSeq" id="WP_006714363.1">
    <property type="nucleotide sequence ID" value="NZ_AFWF01000287.1"/>
</dbReference>
<proteinExistence type="predicted"/>
<dbReference type="InterPro" id="IPR011990">
    <property type="entry name" value="TPR-like_helical_dom_sf"/>
</dbReference>
<dbReference type="Gene3D" id="1.25.40.10">
    <property type="entry name" value="Tetratricopeptide repeat domain"/>
    <property type="match status" value="1"/>
</dbReference>
<evidence type="ECO:0000256" key="3">
    <source>
        <dbReference type="SAM" id="Phobius"/>
    </source>
</evidence>
<dbReference type="CDD" id="cd01949">
    <property type="entry name" value="GGDEF"/>
    <property type="match status" value="1"/>
</dbReference>
<accession>F9S7A3</accession>
<dbReference type="AlphaFoldDB" id="F9S7A3"/>
<dbReference type="InterPro" id="IPR000160">
    <property type="entry name" value="GGDEF_dom"/>
</dbReference>
<dbReference type="Gene3D" id="3.30.70.270">
    <property type="match status" value="1"/>
</dbReference>
<dbReference type="SMART" id="SM00267">
    <property type="entry name" value="GGDEF"/>
    <property type="match status" value="1"/>
</dbReference>
<feature type="non-terminal residue" evidence="5">
    <location>
        <position position="529"/>
    </location>
</feature>
<dbReference type="PROSITE" id="PS50887">
    <property type="entry name" value="GGDEF"/>
    <property type="match status" value="1"/>
</dbReference>
<dbReference type="SUPFAM" id="SSF55073">
    <property type="entry name" value="Nucleotide cyclase"/>
    <property type="match status" value="1"/>
</dbReference>
<evidence type="ECO:0000313" key="6">
    <source>
        <dbReference type="Proteomes" id="UP000004605"/>
    </source>
</evidence>
<keyword evidence="6" id="KW-1185">Reference proteome</keyword>
<gene>
    <name evidence="5" type="ORF">VII00023_12431</name>
</gene>